<evidence type="ECO:0000259" key="1">
    <source>
        <dbReference type="PROSITE" id="PS51664"/>
    </source>
</evidence>
<dbReference type="Gene3D" id="3.30.1330.230">
    <property type="match status" value="1"/>
</dbReference>
<dbReference type="PANTHER" id="PTHR37809">
    <property type="entry name" value="RIBOSOMAL PROTEIN S12 METHYLTHIOTRANSFERASE ACCESSORY FACTOR YCAO"/>
    <property type="match status" value="1"/>
</dbReference>
<sequence length="557" mass="64490">MRYKNYNKVLNWQEITELVKQETLALSVPNGLIVIKQNDNLFSDINYFIQVLKTLKVNHWFKFYYDGQFDYLDTSTNYDKYIDESELDNDVSLFSDEGKKLDGFNFIKQEFLSLKDTNNLLDKISKEVNTINSSDSFRVSRLSDIGKSAQKFLSYHTFGRYHLDPAAAPFTGVAYEYKTPSYNQFNYGYGRSFDFLTAKHIASLEAVERFASEFYCYAFENNTKCFSYNELNNNFYTLPLDEITLEEVSQITNDSKLYWTLAQDIRTGNEIYVPEDLVYYGNNPSREGYIRDMNDSSNGVALGSTYTEAMICALLELIERHSFLMTWYGNVPGRRIENYENYLSTKEMSVIKRVNEKGARINLFEISVFEDVYVVWGLITNKQEGTSISTYTSAGAGFSVDEAVKAALMEVSVGYLVQENYHEEAPSIPENISTIDDHIDYYANPLNTFEFDFVKNFEKFIDRENNLLAKYHSQEEILNHLLNTTLKDYKRIIFANLTSKEMADNKLFVVKAIIPEFLPMTFGAGNLRISLSNINKSRKLLNLDVICQFNRRPHPFP</sequence>
<protein>
    <submittedName>
        <fullName evidence="2">TOMM biosynthesis cyclodehydratase (Protein C) / TOMM biosynthesis docking scaffold (Protein D)</fullName>
    </submittedName>
</protein>
<name>A0A139N5K5_STRGN</name>
<reference evidence="2 3" key="1">
    <citation type="submission" date="2016-01" db="EMBL/GenBank/DDBJ databases">
        <title>Highly variable Streptococcus oralis are common among viridans streptococci isolated from primates.</title>
        <authorList>
            <person name="Denapaite D."/>
            <person name="Rieger M."/>
            <person name="Koendgen S."/>
            <person name="Brueckner R."/>
            <person name="Ochigava I."/>
            <person name="Kappeler P."/>
            <person name="Maetz-Rensing K."/>
            <person name="Leendertz F."/>
            <person name="Hakenbeck R."/>
        </authorList>
    </citation>
    <scope>NUCLEOTIDE SEQUENCE [LARGE SCALE GENOMIC DNA]</scope>
    <source>
        <strain evidence="2 3">DD07</strain>
    </source>
</reference>
<dbReference type="PATRIC" id="fig|1302.21.peg.1416"/>
<accession>A0A139N5K5</accession>
<dbReference type="PROSITE" id="PS51664">
    <property type="entry name" value="YCAO"/>
    <property type="match status" value="1"/>
</dbReference>
<gene>
    <name evidence="2" type="ORF">SGODD07_01265</name>
</gene>
<organism evidence="2 3">
    <name type="scientific">Streptococcus gordonii</name>
    <dbReference type="NCBI Taxonomy" id="1302"/>
    <lineage>
        <taxon>Bacteria</taxon>
        <taxon>Bacillati</taxon>
        <taxon>Bacillota</taxon>
        <taxon>Bacilli</taxon>
        <taxon>Lactobacillales</taxon>
        <taxon>Streptococcaceae</taxon>
        <taxon>Streptococcus</taxon>
    </lineage>
</organism>
<evidence type="ECO:0000313" key="2">
    <source>
        <dbReference type="EMBL" id="KXT71315.1"/>
    </source>
</evidence>
<dbReference type="Proteomes" id="UP000070096">
    <property type="component" value="Unassembled WGS sequence"/>
</dbReference>
<dbReference type="InterPro" id="IPR003776">
    <property type="entry name" value="YcaO-like_dom"/>
</dbReference>
<dbReference type="AlphaFoldDB" id="A0A139N5K5"/>
<dbReference type="EMBL" id="LQRC01000190">
    <property type="protein sequence ID" value="KXT71315.1"/>
    <property type="molecule type" value="Genomic_DNA"/>
</dbReference>
<dbReference type="PANTHER" id="PTHR37809:SF1">
    <property type="entry name" value="RIBOSOMAL PROTEIN S12 METHYLTHIOTRANSFERASE ACCESSORY FACTOR YCAO"/>
    <property type="match status" value="1"/>
</dbReference>
<comment type="caution">
    <text evidence="2">The sequence shown here is derived from an EMBL/GenBank/DDBJ whole genome shotgun (WGS) entry which is preliminary data.</text>
</comment>
<evidence type="ECO:0000313" key="3">
    <source>
        <dbReference type="Proteomes" id="UP000070096"/>
    </source>
</evidence>
<dbReference type="Pfam" id="PF02624">
    <property type="entry name" value="YcaO"/>
    <property type="match status" value="1"/>
</dbReference>
<proteinExistence type="predicted"/>
<feature type="domain" description="YcaO" evidence="1">
    <location>
        <begin position="188"/>
        <end position="557"/>
    </location>
</feature>